<evidence type="ECO:0000313" key="5">
    <source>
        <dbReference type="Proteomes" id="UP001152888"/>
    </source>
</evidence>
<dbReference type="Pfam" id="PF19424">
    <property type="entry name" value="UNC80"/>
    <property type="match status" value="1"/>
</dbReference>
<evidence type="ECO:0000256" key="1">
    <source>
        <dbReference type="SAM" id="MobiDB-lite"/>
    </source>
</evidence>
<feature type="region of interest" description="Disordered" evidence="1">
    <location>
        <begin position="592"/>
        <end position="614"/>
    </location>
</feature>
<evidence type="ECO:0008006" key="6">
    <source>
        <dbReference type="Google" id="ProtNLM"/>
    </source>
</evidence>
<feature type="region of interest" description="Disordered" evidence="1">
    <location>
        <begin position="806"/>
        <end position="831"/>
    </location>
</feature>
<evidence type="ECO:0000313" key="4">
    <source>
        <dbReference type="EMBL" id="CAH2006084.1"/>
    </source>
</evidence>
<dbReference type="GO" id="GO:0005261">
    <property type="term" value="F:monoatomic cation channel activity"/>
    <property type="evidence" value="ECO:0007669"/>
    <property type="project" value="TreeGrafter"/>
</dbReference>
<dbReference type="Proteomes" id="UP001152888">
    <property type="component" value="Unassembled WGS sequence"/>
</dbReference>
<dbReference type="Pfam" id="PF15778">
    <property type="entry name" value="UNC80_N"/>
    <property type="match status" value="1"/>
</dbReference>
<feature type="region of interest" description="Disordered" evidence="1">
    <location>
        <begin position="227"/>
        <end position="277"/>
    </location>
</feature>
<dbReference type="GO" id="GO:0055080">
    <property type="term" value="P:monoatomic cation homeostasis"/>
    <property type="evidence" value="ECO:0007669"/>
    <property type="project" value="TreeGrafter"/>
</dbReference>
<dbReference type="OrthoDB" id="5584001at2759"/>
<reference evidence="4" key="1">
    <citation type="submission" date="2022-03" db="EMBL/GenBank/DDBJ databases">
        <authorList>
            <person name="Sayadi A."/>
        </authorList>
    </citation>
    <scope>NUCLEOTIDE SEQUENCE</scope>
</reference>
<feature type="compositionally biased region" description="Polar residues" evidence="1">
    <location>
        <begin position="813"/>
        <end position="823"/>
    </location>
</feature>
<dbReference type="AlphaFoldDB" id="A0A9P0Q4N2"/>
<accession>A0A9P0Q4N2</accession>
<protein>
    <recommendedName>
        <fullName evidence="6">Protein unc-80 homolog</fullName>
    </recommendedName>
</protein>
<organism evidence="4 5">
    <name type="scientific">Acanthoscelides obtectus</name>
    <name type="common">Bean weevil</name>
    <name type="synonym">Bruchus obtectus</name>
    <dbReference type="NCBI Taxonomy" id="200917"/>
    <lineage>
        <taxon>Eukaryota</taxon>
        <taxon>Metazoa</taxon>
        <taxon>Ecdysozoa</taxon>
        <taxon>Arthropoda</taxon>
        <taxon>Hexapoda</taxon>
        <taxon>Insecta</taxon>
        <taxon>Pterygota</taxon>
        <taxon>Neoptera</taxon>
        <taxon>Endopterygota</taxon>
        <taxon>Coleoptera</taxon>
        <taxon>Polyphaga</taxon>
        <taxon>Cucujiformia</taxon>
        <taxon>Chrysomeloidea</taxon>
        <taxon>Chrysomelidae</taxon>
        <taxon>Bruchinae</taxon>
        <taxon>Bruchini</taxon>
        <taxon>Acanthoscelides</taxon>
    </lineage>
</organism>
<dbReference type="InterPro" id="IPR045852">
    <property type="entry name" value="UNC80_central"/>
</dbReference>
<dbReference type="EMBL" id="CAKOFQ010007669">
    <property type="protein sequence ID" value="CAH2006084.1"/>
    <property type="molecule type" value="Genomic_DNA"/>
</dbReference>
<dbReference type="InterPro" id="IPR031542">
    <property type="entry name" value="UNC80_N"/>
</dbReference>
<keyword evidence="5" id="KW-1185">Reference proteome</keyword>
<feature type="compositionally biased region" description="Polar residues" evidence="1">
    <location>
        <begin position="369"/>
        <end position="378"/>
    </location>
</feature>
<feature type="region of interest" description="Disordered" evidence="1">
    <location>
        <begin position="292"/>
        <end position="319"/>
    </location>
</feature>
<comment type="caution">
    <text evidence="4">The sequence shown here is derived from an EMBL/GenBank/DDBJ whole genome shotgun (WGS) entry which is preliminary data.</text>
</comment>
<feature type="compositionally biased region" description="Basic and acidic residues" evidence="1">
    <location>
        <begin position="406"/>
        <end position="416"/>
    </location>
</feature>
<feature type="compositionally biased region" description="Polar residues" evidence="1">
    <location>
        <begin position="256"/>
        <end position="277"/>
    </location>
</feature>
<feature type="domain" description="Cation channel complex component UNC80 N-terminal" evidence="2">
    <location>
        <begin position="19"/>
        <end position="221"/>
    </location>
</feature>
<dbReference type="PANTHER" id="PTHR31781">
    <property type="entry name" value="UNC80"/>
    <property type="match status" value="1"/>
</dbReference>
<evidence type="ECO:0000259" key="2">
    <source>
        <dbReference type="Pfam" id="PF15778"/>
    </source>
</evidence>
<evidence type="ECO:0000259" key="3">
    <source>
        <dbReference type="Pfam" id="PF19424"/>
    </source>
</evidence>
<dbReference type="PANTHER" id="PTHR31781:SF1">
    <property type="entry name" value="PROTEIN UNC-80 HOMOLOG"/>
    <property type="match status" value="1"/>
</dbReference>
<sequence>MPGKETNNTQCSRDVTDDVLPIPIQIFLWKQVSPFVRPKLGKHHEASCVFCQQASIGHHELKEACKVYEKVVVQNIQSGLKPDIAEIIRSVPRWKLIQASLPYVMHSVSSVLHNRLKDGNLQTLGAVETKLLYTLHWIILDAGEECSDEDFEKGVFHPSPFYYIFPISSIALFIYLFAPICNNLKESDFQNFRLENGLKIWQALWDFKHPDAACFFTQCKPEPRFLSGKRPRSKQFGDVFVGRKPSQEDPLARDSPTMSHAVSASSSDQPSFPMSGAPSTVTITATITKIDDEGGWVSSPKDTAFPETIPEESSSTEEEHVVIFRLPSLHESDGFLRDPSIYTAETSIIQLAMRRNGAGRSNKVDQAAVTASTDNKSTGKPPMQKAGSSTDKDSLDSSKVPSVEAQQKEEAGKPLDHEHKVNAATFLDVAVLRCLFMTHWQEDGIYWALAFLYNRLREINEEASNQQQPRRRSNSLPIPKIEVSLYQSNDFKKSSDHNQKDFIEVPEPKDVSLLAECPYSSQAKSDESLHKRAGSEKSKRRMKIADLKTFVETKLLSKSEKALEKIGQEEPKSLGQVSVGSRRFLNQECHRSLDTGDDTLSSRPQSSFSKIFEPPSNLVKGKSMPSLSCLIDELNAGGYTDETHWECTRSSRLTNSQPMTNPIITVTEHTPTPSPDYLKKETYAQSSMDSQLDAASLSGSKLSGWQDRKSSLTRSQTDSNITYAGEEVQEAHGSTRYITRDGEMDLQVVLKAVHRTAVRENTSCTLRVLEVILNLAELLLDMGVLKQCLRDEVMANISSSKKEAKFSGVTKVSPGSTADTPYSSDAEKTEKKVSPHRMMMNIIVRVLKHLGCPHGCMDGQRGPAAEFLRTQCQNIFSKLNRASGNMLKKYLRDFVRYQPMNDILDFFHAYLGYCVDPSSLLSPLSAGVGRSRGIEGQVVGCAFKQMVTRFIEASKEIKTSENLATYCEIRQMMTYVKEAHGSVFRKVALSALIDTADRPSKKEPATQTTRVIRHMHPSEIEDIPDAPTDSQSFSVDDKGIRKQLFKKRSTSSTCASLLETEAEELLRTSQSPLGNLRKKHHVLTPRHSERALGIAMDPSVCMKSKRSKFGGIVNWFKKGDSSSTDDQEMRDNGESVTDTASFVRKPSVYYQKPSKSNVIKKAKRRMEGKFKFVLKKGKRKMVVRRTPELAGETSRESEFVVLKERKLVSTTLVHEGVARLSFLLETCPPGSVPDAHLLASTLTRQW</sequence>
<name>A0A9P0Q4N2_ACAOB</name>
<dbReference type="GO" id="GO:0030424">
    <property type="term" value="C:axon"/>
    <property type="evidence" value="ECO:0007669"/>
    <property type="project" value="TreeGrafter"/>
</dbReference>
<feature type="region of interest" description="Disordered" evidence="1">
    <location>
        <begin position="357"/>
        <end position="416"/>
    </location>
</feature>
<feature type="domain" description="Protein UNC80 central region" evidence="3">
    <location>
        <begin position="1203"/>
        <end position="1242"/>
    </location>
</feature>
<gene>
    <name evidence="4" type="ORF">ACAOBT_LOCUS28906</name>
</gene>
<dbReference type="GO" id="GO:0034703">
    <property type="term" value="C:cation channel complex"/>
    <property type="evidence" value="ECO:0007669"/>
    <property type="project" value="TreeGrafter"/>
</dbReference>
<feature type="compositionally biased region" description="Polar residues" evidence="1">
    <location>
        <begin position="598"/>
        <end position="609"/>
    </location>
</feature>
<proteinExistence type="predicted"/>